<dbReference type="InterPro" id="IPR013785">
    <property type="entry name" value="Aldolase_TIM"/>
</dbReference>
<accession>A0A167P5V6</accession>
<feature type="chain" id="PRO_5007891001" evidence="1">
    <location>
        <begin position="17"/>
        <end position="267"/>
    </location>
</feature>
<sequence length="267" mass="29300">MKLPWTLAASAAVAAAFRVFDNTAYTNTSIGYGSTPINWIPDYVCHPLVANGTLPPAETWRSIVQQWAIYPGYPLVLDCEVLYLNNAATADSHLEFLATLQTWAADVLPRHSIIGWYGLAGNTNADLYDHYRRLIANHTPTAFFPSAYTYTDSFASWQASLETAVKAAHAIDNRLPIVPYTWPQYHNNYSFFPVELWQQELKYLSTNPALAGAVIWGGKNHAVCGDACQATAGQQPWLAATRSFLASLYGLYSGRPAASGGQVFTGL</sequence>
<dbReference type="OrthoDB" id="4139606at2759"/>
<feature type="signal peptide" evidence="1">
    <location>
        <begin position="1"/>
        <end position="16"/>
    </location>
</feature>
<keyword evidence="3" id="KW-1185">Reference proteome</keyword>
<evidence type="ECO:0000313" key="2">
    <source>
        <dbReference type="EMBL" id="OAA56323.1"/>
    </source>
</evidence>
<evidence type="ECO:0000313" key="3">
    <source>
        <dbReference type="Proteomes" id="UP000076874"/>
    </source>
</evidence>
<proteinExistence type="predicted"/>
<evidence type="ECO:0000256" key="1">
    <source>
        <dbReference type="SAM" id="SignalP"/>
    </source>
</evidence>
<dbReference type="EMBL" id="AZHD01000017">
    <property type="protein sequence ID" value="OAA56323.1"/>
    <property type="molecule type" value="Genomic_DNA"/>
</dbReference>
<keyword evidence="1" id="KW-0732">Signal</keyword>
<organism evidence="2 3">
    <name type="scientific">Niveomyces insectorum RCEF 264</name>
    <dbReference type="NCBI Taxonomy" id="1081102"/>
    <lineage>
        <taxon>Eukaryota</taxon>
        <taxon>Fungi</taxon>
        <taxon>Dikarya</taxon>
        <taxon>Ascomycota</taxon>
        <taxon>Pezizomycotina</taxon>
        <taxon>Sordariomycetes</taxon>
        <taxon>Hypocreomycetidae</taxon>
        <taxon>Hypocreales</taxon>
        <taxon>Cordycipitaceae</taxon>
        <taxon>Niveomyces</taxon>
    </lineage>
</organism>
<dbReference type="Gene3D" id="3.20.20.70">
    <property type="entry name" value="Aldolase class I"/>
    <property type="match status" value="1"/>
</dbReference>
<protein>
    <submittedName>
        <fullName evidence="2">Uncharacterized protein</fullName>
    </submittedName>
</protein>
<comment type="caution">
    <text evidence="2">The sequence shown here is derived from an EMBL/GenBank/DDBJ whole genome shotgun (WGS) entry which is preliminary data.</text>
</comment>
<reference evidence="2 3" key="1">
    <citation type="journal article" date="2016" name="Genome Biol. Evol.">
        <title>Divergent and convergent evolution of fungal pathogenicity.</title>
        <authorList>
            <person name="Shang Y."/>
            <person name="Xiao G."/>
            <person name="Zheng P."/>
            <person name="Cen K."/>
            <person name="Zhan S."/>
            <person name="Wang C."/>
        </authorList>
    </citation>
    <scope>NUCLEOTIDE SEQUENCE [LARGE SCALE GENOMIC DNA]</scope>
    <source>
        <strain evidence="2 3">RCEF 264</strain>
    </source>
</reference>
<dbReference type="AlphaFoldDB" id="A0A167P5V6"/>
<dbReference type="Proteomes" id="UP000076874">
    <property type="component" value="Unassembled WGS sequence"/>
</dbReference>
<name>A0A167P5V6_9HYPO</name>
<gene>
    <name evidence="2" type="ORF">SPI_07934</name>
</gene>